<sequence>MSSVETVIKWGKDRLLTYSEDMVSILKSPKTFFENKNESDLKVAIQFAFVTVLLVFMVEYALMNLKGIAIDNKSILRPCKKFCVNLILIQRVVKVTITLL</sequence>
<comment type="caution">
    <text evidence="1">The sequence shown here is derived from an EMBL/GenBank/DDBJ whole genome shotgun (WGS) entry which is preliminary data.</text>
</comment>
<evidence type="ECO:0000313" key="1">
    <source>
        <dbReference type="EMBL" id="MET1256644.1"/>
    </source>
</evidence>
<keyword evidence="2" id="KW-1185">Reference proteome</keyword>
<accession>A0ABV2BXJ1</accession>
<name>A0ABV2BXJ1_9GAMM</name>
<dbReference type="Proteomes" id="UP001548189">
    <property type="component" value="Unassembled WGS sequence"/>
</dbReference>
<proteinExistence type="predicted"/>
<reference evidence="1 2" key="1">
    <citation type="submission" date="2024-06" db="EMBL/GenBank/DDBJ databases">
        <authorList>
            <person name="Li F."/>
        </authorList>
    </citation>
    <scope>NUCLEOTIDE SEQUENCE [LARGE SCALE GENOMIC DNA]</scope>
    <source>
        <strain evidence="1 2">GXAS 311</strain>
    </source>
</reference>
<dbReference type="EMBL" id="JBEVCJ010000024">
    <property type="protein sequence ID" value="MET1256644.1"/>
    <property type="molecule type" value="Genomic_DNA"/>
</dbReference>
<organism evidence="1 2">
    <name type="scientific">Aliikangiella maris</name>
    <dbReference type="NCBI Taxonomy" id="3162458"/>
    <lineage>
        <taxon>Bacteria</taxon>
        <taxon>Pseudomonadati</taxon>
        <taxon>Pseudomonadota</taxon>
        <taxon>Gammaproteobacteria</taxon>
        <taxon>Oceanospirillales</taxon>
        <taxon>Pleioneaceae</taxon>
        <taxon>Aliikangiella</taxon>
    </lineage>
</organism>
<gene>
    <name evidence="1" type="ORF">ABVT43_16000</name>
</gene>
<protein>
    <submittedName>
        <fullName evidence="1">Uncharacterized protein</fullName>
    </submittedName>
</protein>
<evidence type="ECO:0000313" key="2">
    <source>
        <dbReference type="Proteomes" id="UP001548189"/>
    </source>
</evidence>